<feature type="binding site" evidence="4">
    <location>
        <position position="256"/>
    </location>
    <ligand>
        <name>Fe cation</name>
        <dbReference type="ChEBI" id="CHEBI:24875"/>
        <note>catalytic</note>
    </ligand>
</feature>
<dbReference type="AlphaFoldDB" id="A0A132AJ23"/>
<name>A0A132AJ23_SARSC</name>
<evidence type="ECO:0000256" key="1">
    <source>
        <dbReference type="ARBA" id="ARBA00006787"/>
    </source>
</evidence>
<evidence type="ECO:0000256" key="4">
    <source>
        <dbReference type="PIRSR" id="PIRSR604294-1"/>
    </source>
</evidence>
<organism evidence="5 6">
    <name type="scientific">Sarcoptes scabiei</name>
    <name type="common">Itch mite</name>
    <name type="synonym">Acarus scabiei</name>
    <dbReference type="NCBI Taxonomy" id="52283"/>
    <lineage>
        <taxon>Eukaryota</taxon>
        <taxon>Metazoa</taxon>
        <taxon>Ecdysozoa</taxon>
        <taxon>Arthropoda</taxon>
        <taxon>Chelicerata</taxon>
        <taxon>Arachnida</taxon>
        <taxon>Acari</taxon>
        <taxon>Acariformes</taxon>
        <taxon>Sarcoptiformes</taxon>
        <taxon>Astigmata</taxon>
        <taxon>Psoroptidia</taxon>
        <taxon>Sarcoptoidea</taxon>
        <taxon>Sarcoptidae</taxon>
        <taxon>Sarcoptinae</taxon>
        <taxon>Sarcoptes</taxon>
    </lineage>
</organism>
<dbReference type="OrthoDB" id="1069523at2759"/>
<proteinExistence type="inferred from homology"/>
<keyword evidence="2 4" id="KW-0479">Metal-binding</keyword>
<dbReference type="GO" id="GO:0046872">
    <property type="term" value="F:metal ion binding"/>
    <property type="evidence" value="ECO:0007669"/>
    <property type="project" value="UniProtKB-KW"/>
</dbReference>
<protein>
    <submittedName>
        <fullName evidence="5">Retinal pigment epithelial membrane protein-like protein</fullName>
    </submittedName>
</protein>
<feature type="binding site" evidence="4">
    <location>
        <position position="326"/>
    </location>
    <ligand>
        <name>Fe cation</name>
        <dbReference type="ChEBI" id="CHEBI:24875"/>
        <note>catalytic</note>
    </ligand>
</feature>
<dbReference type="GO" id="GO:0016121">
    <property type="term" value="P:carotene catabolic process"/>
    <property type="evidence" value="ECO:0007669"/>
    <property type="project" value="TreeGrafter"/>
</dbReference>
<comment type="cofactor">
    <cofactor evidence="4">
        <name>Fe(2+)</name>
        <dbReference type="ChEBI" id="CHEBI:29033"/>
    </cofactor>
    <text evidence="4">Binds 1 Fe(2+) ion per subunit.</text>
</comment>
<dbReference type="PANTHER" id="PTHR10543:SF132">
    <property type="entry name" value="BETA,BETA-CAROTENE 15,15'-DIOXYGENASE"/>
    <property type="match status" value="1"/>
</dbReference>
<comment type="caution">
    <text evidence="5">The sequence shown here is derived from an EMBL/GenBank/DDBJ whole genome shotgun (WGS) entry which is preliminary data.</text>
</comment>
<keyword evidence="3 4" id="KW-0408">Iron</keyword>
<gene>
    <name evidence="5" type="ORF">QR98_0091440</name>
</gene>
<dbReference type="PANTHER" id="PTHR10543">
    <property type="entry name" value="BETA-CAROTENE DIOXYGENASE"/>
    <property type="match status" value="1"/>
</dbReference>
<accession>A0A132AJ23</accession>
<evidence type="ECO:0000313" key="6">
    <source>
        <dbReference type="Proteomes" id="UP000616769"/>
    </source>
</evidence>
<dbReference type="GO" id="GO:0042574">
    <property type="term" value="P:retinal metabolic process"/>
    <property type="evidence" value="ECO:0007669"/>
    <property type="project" value="TreeGrafter"/>
</dbReference>
<dbReference type="VEuPathDB" id="VectorBase:SSCA007339"/>
<dbReference type="GO" id="GO:0003834">
    <property type="term" value="F:beta-carotene 15,15'-dioxygenase activity"/>
    <property type="evidence" value="ECO:0007669"/>
    <property type="project" value="TreeGrafter"/>
</dbReference>
<comment type="similarity">
    <text evidence="1">Belongs to the carotenoid oxygenase family.</text>
</comment>
<dbReference type="EMBL" id="JXLN01015483">
    <property type="protein sequence ID" value="KPM10585.1"/>
    <property type="molecule type" value="Genomic_DNA"/>
</dbReference>
<feature type="binding site" evidence="4">
    <location>
        <position position="534"/>
    </location>
    <ligand>
        <name>Fe cation</name>
        <dbReference type="ChEBI" id="CHEBI:24875"/>
        <note>catalytic</note>
    </ligand>
</feature>
<sequence length="557" mass="64114">MDKLLVSCVETENEIQNTIEDQSSKFHSVLLLNQKKKNDSTIIQGNIPSWISVRMIRLGPAKWDLDDFVLNHWLDGCAMLCKFIIRNGTIKYSSKFLDSDAYRKMNKVNRPVYTEFGTRAFPDPCKNVFSRIFSQIVPSDLTDNGLLNVFKLADEYYAASETCNIWKFCPKSLDVTRKINLDKINGVNLACSHTQFMENEDYAYNMSSSFLTGMKYHLIKIPLFQYEETRNKSFLERSSILTTISSNWTTCIAYYHSFGITKNYIIFIELPLLVNGFKLATCTPKGRPLKDCFEWHPNEKSKFYVICKFTGKIVQKYYSAAFFYFHIINCYEEDNHIIVDLMAYENADILEKWDLNLMRQNIYYEDNQSVPKRFILPLSIKNSSIGENLVTLKNQKSRAILSEKNIITLTGEELGRPGFELPTINRNYNGKKYKYCYGSGVFEKGNFANSILKLNVDDQSVLVWKDSDEHFPGECLFVARPGSIEEDDGVILNVVLSSNESKPHYVLILDSKTFTEIGRAYLGSGTGIIPPTIHGVFEYINDEDENDKNDDEKNVDY</sequence>
<dbReference type="GO" id="GO:0010436">
    <property type="term" value="F:carotenoid dioxygenase activity"/>
    <property type="evidence" value="ECO:0007669"/>
    <property type="project" value="TreeGrafter"/>
</dbReference>
<reference evidence="5 6" key="1">
    <citation type="journal article" date="2015" name="Parasit. Vectors">
        <title>Draft genome of the scabies mite.</title>
        <authorList>
            <person name="Rider S.D.Jr."/>
            <person name="Morgan M.S."/>
            <person name="Arlian L.G."/>
        </authorList>
    </citation>
    <scope>NUCLEOTIDE SEQUENCE [LARGE SCALE GENOMIC DNA]</scope>
    <source>
        <strain evidence="5">Arlian Lab</strain>
    </source>
</reference>
<feature type="binding site" evidence="4">
    <location>
        <position position="193"/>
    </location>
    <ligand>
        <name>Fe cation</name>
        <dbReference type="ChEBI" id="CHEBI:24875"/>
        <note>catalytic</note>
    </ligand>
</feature>
<evidence type="ECO:0000256" key="2">
    <source>
        <dbReference type="ARBA" id="ARBA00022723"/>
    </source>
</evidence>
<dbReference type="Pfam" id="PF03055">
    <property type="entry name" value="RPE65"/>
    <property type="match status" value="1"/>
</dbReference>
<evidence type="ECO:0000256" key="3">
    <source>
        <dbReference type="ARBA" id="ARBA00023004"/>
    </source>
</evidence>
<evidence type="ECO:0000313" key="5">
    <source>
        <dbReference type="EMBL" id="KPM10585.1"/>
    </source>
</evidence>
<dbReference type="Proteomes" id="UP000616769">
    <property type="component" value="Unassembled WGS sequence"/>
</dbReference>
<dbReference type="InterPro" id="IPR004294">
    <property type="entry name" value="Carotenoid_Oase"/>
</dbReference>